<dbReference type="Gene3D" id="3.30.1460.30">
    <property type="entry name" value="YgaC/TfoX-N like chaperone"/>
    <property type="match status" value="1"/>
</dbReference>
<proteinExistence type="predicted"/>
<sequence>MASTIDFVEYVCDCIAGCGHIRYRKMFGEYLVYVDDKPIFLVCDNQVFVKDFPLLKSVLVNVSMASPYPGAKMHYLLDADDRDMLRLVVVTILPIVPVKISKR</sequence>
<dbReference type="EMBL" id="JADIMG010000059">
    <property type="protein sequence ID" value="MBO8459879.1"/>
    <property type="molecule type" value="Genomic_DNA"/>
</dbReference>
<protein>
    <submittedName>
        <fullName evidence="1">Transcriptional regulator</fullName>
    </submittedName>
</protein>
<reference evidence="1" key="2">
    <citation type="journal article" date="2021" name="PeerJ">
        <title>Extensive microbial diversity within the chicken gut microbiome revealed by metagenomics and culture.</title>
        <authorList>
            <person name="Gilroy R."/>
            <person name="Ravi A."/>
            <person name="Getino M."/>
            <person name="Pursley I."/>
            <person name="Horton D.L."/>
            <person name="Alikhan N.F."/>
            <person name="Baker D."/>
            <person name="Gharbi K."/>
            <person name="Hall N."/>
            <person name="Watson M."/>
            <person name="Adriaenssens E.M."/>
            <person name="Foster-Nyarko E."/>
            <person name="Jarju S."/>
            <person name="Secka A."/>
            <person name="Antonio M."/>
            <person name="Oren A."/>
            <person name="Chaudhuri R.R."/>
            <person name="La Ragione R."/>
            <person name="Hildebrand F."/>
            <person name="Pallen M.J."/>
        </authorList>
    </citation>
    <scope>NUCLEOTIDE SEQUENCE</scope>
    <source>
        <strain evidence="1">G3-3990</strain>
    </source>
</reference>
<gene>
    <name evidence="1" type="ORF">IAA73_06060</name>
</gene>
<evidence type="ECO:0000313" key="2">
    <source>
        <dbReference type="Proteomes" id="UP000823641"/>
    </source>
</evidence>
<accession>A0A9D9HUB7</accession>
<comment type="caution">
    <text evidence="1">The sequence shown here is derived from an EMBL/GenBank/DDBJ whole genome shotgun (WGS) entry which is preliminary data.</text>
</comment>
<organism evidence="1 2">
    <name type="scientific">Candidatus Gallipaludibacter merdavium</name>
    <dbReference type="NCBI Taxonomy" id="2840839"/>
    <lineage>
        <taxon>Bacteria</taxon>
        <taxon>Pseudomonadati</taxon>
        <taxon>Bacteroidota</taxon>
        <taxon>Bacteroidia</taxon>
        <taxon>Bacteroidales</taxon>
        <taxon>Candidatus Gallipaludibacter</taxon>
    </lineage>
</organism>
<dbReference type="Proteomes" id="UP000823641">
    <property type="component" value="Unassembled WGS sequence"/>
</dbReference>
<evidence type="ECO:0000313" key="1">
    <source>
        <dbReference type="EMBL" id="MBO8459879.1"/>
    </source>
</evidence>
<dbReference type="SUPFAM" id="SSF159894">
    <property type="entry name" value="YgaC/TfoX-N like"/>
    <property type="match status" value="1"/>
</dbReference>
<name>A0A9D9HUB7_9BACT</name>
<reference evidence="1" key="1">
    <citation type="submission" date="2020-10" db="EMBL/GenBank/DDBJ databases">
        <authorList>
            <person name="Gilroy R."/>
        </authorList>
    </citation>
    <scope>NUCLEOTIDE SEQUENCE</scope>
    <source>
        <strain evidence="1">G3-3990</strain>
    </source>
</reference>
<dbReference type="AlphaFoldDB" id="A0A9D9HUB7"/>